<proteinExistence type="predicted"/>
<evidence type="ECO:0000313" key="2">
    <source>
        <dbReference type="EMBL" id="KAH3887123.1"/>
    </source>
</evidence>
<keyword evidence="3" id="KW-1185">Reference proteome</keyword>
<feature type="region of interest" description="Disordered" evidence="1">
    <location>
        <begin position="48"/>
        <end position="69"/>
    </location>
</feature>
<dbReference type="Proteomes" id="UP000828390">
    <property type="component" value="Unassembled WGS sequence"/>
</dbReference>
<organism evidence="2 3">
    <name type="scientific">Dreissena polymorpha</name>
    <name type="common">Zebra mussel</name>
    <name type="synonym">Mytilus polymorpha</name>
    <dbReference type="NCBI Taxonomy" id="45954"/>
    <lineage>
        <taxon>Eukaryota</taxon>
        <taxon>Metazoa</taxon>
        <taxon>Spiralia</taxon>
        <taxon>Lophotrochozoa</taxon>
        <taxon>Mollusca</taxon>
        <taxon>Bivalvia</taxon>
        <taxon>Autobranchia</taxon>
        <taxon>Heteroconchia</taxon>
        <taxon>Euheterodonta</taxon>
        <taxon>Imparidentia</taxon>
        <taxon>Neoheterodontei</taxon>
        <taxon>Myida</taxon>
        <taxon>Dreissenoidea</taxon>
        <taxon>Dreissenidae</taxon>
        <taxon>Dreissena</taxon>
    </lineage>
</organism>
<dbReference type="AlphaFoldDB" id="A0A9D4N3C0"/>
<feature type="compositionally biased region" description="Acidic residues" evidence="1">
    <location>
        <begin position="60"/>
        <end position="69"/>
    </location>
</feature>
<protein>
    <submittedName>
        <fullName evidence="2">Uncharacterized protein</fullName>
    </submittedName>
</protein>
<comment type="caution">
    <text evidence="2">The sequence shown here is derived from an EMBL/GenBank/DDBJ whole genome shotgun (WGS) entry which is preliminary data.</text>
</comment>
<accession>A0A9D4N3C0</accession>
<name>A0A9D4N3C0_DREPO</name>
<sequence length="69" mass="7975">MMNIKYKRKKRVKKKTKDTERAKTDKSVYVATFDLQAVLTTPCSLSLPTSSKEKDFVPMESDEEDTDIE</sequence>
<gene>
    <name evidence="2" type="ORF">DPMN_011139</name>
</gene>
<reference evidence="2" key="1">
    <citation type="journal article" date="2019" name="bioRxiv">
        <title>The Genome of the Zebra Mussel, Dreissena polymorpha: A Resource for Invasive Species Research.</title>
        <authorList>
            <person name="McCartney M.A."/>
            <person name="Auch B."/>
            <person name="Kono T."/>
            <person name="Mallez S."/>
            <person name="Zhang Y."/>
            <person name="Obille A."/>
            <person name="Becker A."/>
            <person name="Abrahante J.E."/>
            <person name="Garbe J."/>
            <person name="Badalamenti J.P."/>
            <person name="Herman A."/>
            <person name="Mangelson H."/>
            <person name="Liachko I."/>
            <person name="Sullivan S."/>
            <person name="Sone E.D."/>
            <person name="Koren S."/>
            <person name="Silverstein K.A.T."/>
            <person name="Beckman K.B."/>
            <person name="Gohl D.M."/>
        </authorList>
    </citation>
    <scope>NUCLEOTIDE SEQUENCE</scope>
    <source>
        <strain evidence="2">Duluth1</strain>
        <tissue evidence="2">Whole animal</tissue>
    </source>
</reference>
<reference evidence="2" key="2">
    <citation type="submission" date="2020-11" db="EMBL/GenBank/DDBJ databases">
        <authorList>
            <person name="McCartney M.A."/>
            <person name="Auch B."/>
            <person name="Kono T."/>
            <person name="Mallez S."/>
            <person name="Becker A."/>
            <person name="Gohl D.M."/>
            <person name="Silverstein K.A.T."/>
            <person name="Koren S."/>
            <person name="Bechman K.B."/>
            <person name="Herman A."/>
            <person name="Abrahante J.E."/>
            <person name="Garbe J."/>
        </authorList>
    </citation>
    <scope>NUCLEOTIDE SEQUENCE</scope>
    <source>
        <strain evidence="2">Duluth1</strain>
        <tissue evidence="2">Whole animal</tissue>
    </source>
</reference>
<dbReference type="EMBL" id="JAIWYP010000001">
    <property type="protein sequence ID" value="KAH3887123.1"/>
    <property type="molecule type" value="Genomic_DNA"/>
</dbReference>
<evidence type="ECO:0000313" key="3">
    <source>
        <dbReference type="Proteomes" id="UP000828390"/>
    </source>
</evidence>
<evidence type="ECO:0000256" key="1">
    <source>
        <dbReference type="SAM" id="MobiDB-lite"/>
    </source>
</evidence>
<feature type="region of interest" description="Disordered" evidence="1">
    <location>
        <begin position="1"/>
        <end position="21"/>
    </location>
</feature>
<feature type="compositionally biased region" description="Basic residues" evidence="1">
    <location>
        <begin position="1"/>
        <end position="16"/>
    </location>
</feature>